<proteinExistence type="predicted"/>
<evidence type="ECO:0000313" key="2">
    <source>
        <dbReference type="EMBL" id="MDT0381477.1"/>
    </source>
</evidence>
<dbReference type="InterPro" id="IPR018960">
    <property type="entry name" value="DUF1990"/>
</dbReference>
<dbReference type="PIRSF" id="PIRSF010260">
    <property type="entry name" value="UCP010260"/>
    <property type="match status" value="1"/>
</dbReference>
<accession>A0ABU2NWV4</accession>
<organism evidence="2 3">
    <name type="scientific">Streptomyces hazeniae</name>
    <dbReference type="NCBI Taxonomy" id="3075538"/>
    <lineage>
        <taxon>Bacteria</taxon>
        <taxon>Bacillati</taxon>
        <taxon>Actinomycetota</taxon>
        <taxon>Actinomycetes</taxon>
        <taxon>Kitasatosporales</taxon>
        <taxon>Streptomycetaceae</taxon>
        <taxon>Streptomyces</taxon>
    </lineage>
</organism>
<evidence type="ECO:0000259" key="1">
    <source>
        <dbReference type="Pfam" id="PF09348"/>
    </source>
</evidence>
<dbReference type="PANTHER" id="PTHR34202">
    <property type="entry name" value="UPF0548 PROTEIN"/>
    <property type="match status" value="1"/>
</dbReference>
<evidence type="ECO:0000313" key="3">
    <source>
        <dbReference type="Proteomes" id="UP001183414"/>
    </source>
</evidence>
<sequence>MDGDFTYADVGATATDRQPEGFSRLWVRTRIGEGDADFRRAAGAVSGWRMHRAMGVRIDADAESAVEGARVRVGLGIGPLRLHAPCRVVWTLDERRRAGWAYGTLAGHPQCGEEAFVVTRDGSGTVWLTVLAFSRPAAWWTRAAGGLVPVFQRRYADRCGTVLRRLVREGGRAGG</sequence>
<comment type="caution">
    <text evidence="2">The sequence shown here is derived from an EMBL/GenBank/DDBJ whole genome shotgun (WGS) entry which is preliminary data.</text>
</comment>
<name>A0ABU2NWV4_9ACTN</name>
<dbReference type="InterPro" id="IPR014457">
    <property type="entry name" value="UCP010260"/>
</dbReference>
<dbReference type="PANTHER" id="PTHR34202:SF1">
    <property type="entry name" value="UPF0548 PROTEIN"/>
    <property type="match status" value="1"/>
</dbReference>
<protein>
    <submittedName>
        <fullName evidence="2">DUF1990 domain-containing protein</fullName>
    </submittedName>
</protein>
<dbReference type="EMBL" id="JAVREQ010000022">
    <property type="protein sequence ID" value="MDT0381477.1"/>
    <property type="molecule type" value="Genomic_DNA"/>
</dbReference>
<feature type="domain" description="DUF1990" evidence="1">
    <location>
        <begin position="6"/>
        <end position="160"/>
    </location>
</feature>
<dbReference type="RefSeq" id="WP_311675168.1">
    <property type="nucleotide sequence ID" value="NZ_JAVREQ010000022.1"/>
</dbReference>
<reference evidence="3" key="1">
    <citation type="submission" date="2023-07" db="EMBL/GenBank/DDBJ databases">
        <title>30 novel species of actinomycetes from the DSMZ collection.</title>
        <authorList>
            <person name="Nouioui I."/>
        </authorList>
    </citation>
    <scope>NUCLEOTIDE SEQUENCE [LARGE SCALE GENOMIC DNA]</scope>
    <source>
        <strain evidence="3">DSM 42041</strain>
    </source>
</reference>
<keyword evidence="3" id="KW-1185">Reference proteome</keyword>
<dbReference type="Proteomes" id="UP001183414">
    <property type="component" value="Unassembled WGS sequence"/>
</dbReference>
<gene>
    <name evidence="2" type="ORF">RM572_22210</name>
</gene>
<dbReference type="Pfam" id="PF09348">
    <property type="entry name" value="DUF1990"/>
    <property type="match status" value="1"/>
</dbReference>